<reference evidence="2 3" key="1">
    <citation type="submission" date="2014-04" db="EMBL/GenBank/DDBJ databases">
        <authorList>
            <person name="Bishop-Lilly K.A."/>
            <person name="Broomall S.M."/>
            <person name="Chain P.S."/>
            <person name="Chertkov O."/>
            <person name="Coyne S.R."/>
            <person name="Daligault H.E."/>
            <person name="Davenport K.W."/>
            <person name="Erkkila T."/>
            <person name="Frey K.G."/>
            <person name="Gibbons H.S."/>
            <person name="Gu W."/>
            <person name="Jaissle J."/>
            <person name="Johnson S.L."/>
            <person name="Koroleva G.I."/>
            <person name="Ladner J.T."/>
            <person name="Lo C.-C."/>
            <person name="Minogue T.D."/>
            <person name="Munk C."/>
            <person name="Palacios G.F."/>
            <person name="Redden C.L."/>
            <person name="Rosenzweig C.N."/>
            <person name="Scholz M.B."/>
            <person name="Teshima H."/>
            <person name="Xu Y."/>
        </authorList>
    </citation>
    <scope>NUCLEOTIDE SEQUENCE [LARGE SCALE GENOMIC DNA]</scope>
    <source>
        <strain evidence="2">Gladioli</strain>
        <strain evidence="3">gladioli</strain>
    </source>
</reference>
<dbReference type="RefSeq" id="WP_036051800.1">
    <property type="nucleotide sequence ID" value="NZ_CADFBF010000005.1"/>
</dbReference>
<evidence type="ECO:0000313" key="3">
    <source>
        <dbReference type="Proteomes" id="UP000029590"/>
    </source>
</evidence>
<protein>
    <submittedName>
        <fullName evidence="2">Phage DNA-binding protein</fullName>
    </submittedName>
</protein>
<sequence>MQQAFREALTDPDKRGPVQTALKWDDTQVSRFLGGSLGITIDRIDTAIQQLDLRVVSRRYLEAHATLAQTGLNCACAREGYGDCGIGG</sequence>
<evidence type="ECO:0000313" key="2">
    <source>
        <dbReference type="EMBL" id="KGC10156.1"/>
    </source>
</evidence>
<dbReference type="AlphaFoldDB" id="A0AAW3EST9"/>
<accession>A0AAW3EST9</accession>
<dbReference type="GO" id="GO:0003677">
    <property type="term" value="F:DNA binding"/>
    <property type="evidence" value="ECO:0007669"/>
    <property type="project" value="UniProtKB-KW"/>
</dbReference>
<evidence type="ECO:0000313" key="1">
    <source>
        <dbReference type="EMBL" id="KGC09316.1"/>
    </source>
</evidence>
<keyword evidence="2" id="KW-0238">DNA-binding</keyword>
<name>A0AAW3EST9_BURGA</name>
<proteinExistence type="predicted"/>
<dbReference type="EMBL" id="JPGG01000018">
    <property type="protein sequence ID" value="KGC10156.1"/>
    <property type="molecule type" value="Genomic_DNA"/>
</dbReference>
<dbReference type="Proteomes" id="UP000029590">
    <property type="component" value="Unassembled WGS sequence"/>
</dbReference>
<comment type="caution">
    <text evidence="2">The sequence shown here is derived from an EMBL/GenBank/DDBJ whole genome shotgun (WGS) entry which is preliminary data.</text>
</comment>
<dbReference type="EMBL" id="JPGG01000018">
    <property type="protein sequence ID" value="KGC09316.1"/>
    <property type="molecule type" value="Genomic_DNA"/>
</dbReference>
<gene>
    <name evidence="2" type="ORF">DM48_5805</name>
    <name evidence="1" type="ORF">DM48_5857</name>
</gene>
<organism evidence="2 3">
    <name type="scientific">Burkholderia gladioli</name>
    <name type="common">Pseudomonas marginata</name>
    <name type="synonym">Phytomonas marginata</name>
    <dbReference type="NCBI Taxonomy" id="28095"/>
    <lineage>
        <taxon>Bacteria</taxon>
        <taxon>Pseudomonadati</taxon>
        <taxon>Pseudomonadota</taxon>
        <taxon>Betaproteobacteria</taxon>
        <taxon>Burkholderiales</taxon>
        <taxon>Burkholderiaceae</taxon>
        <taxon>Burkholderia</taxon>
    </lineage>
</organism>